<evidence type="ECO:0000259" key="2">
    <source>
        <dbReference type="Pfam" id="PF13454"/>
    </source>
</evidence>
<dbReference type="EMBL" id="JAANNP010000001">
    <property type="protein sequence ID" value="NHC12630.1"/>
    <property type="molecule type" value="Genomic_DNA"/>
</dbReference>
<evidence type="ECO:0000313" key="4">
    <source>
        <dbReference type="Proteomes" id="UP000800981"/>
    </source>
</evidence>
<evidence type="ECO:0000256" key="1">
    <source>
        <dbReference type="SAM" id="MobiDB-lite"/>
    </source>
</evidence>
<dbReference type="RefSeq" id="WP_166277221.1">
    <property type="nucleotide sequence ID" value="NZ_JAANNP010000001.1"/>
</dbReference>
<protein>
    <submittedName>
        <fullName evidence="3">FAD-dependent oxidoreductase</fullName>
    </submittedName>
</protein>
<dbReference type="PRINTS" id="PR00368">
    <property type="entry name" value="FADPNR"/>
</dbReference>
<feature type="compositionally biased region" description="Pro residues" evidence="1">
    <location>
        <begin position="234"/>
        <end position="245"/>
    </location>
</feature>
<sequence>MTSGRRTTVAVVGAGAAGALTALHLARDAHDDELEIVLVDPARSTGRGVAYSTDDPAHVLNVPAGRMSALSDDPGHFVRWLQAADPAADAATFARRCSYGEYLDSTLATQLRERPTVRLRRVHRRALGLREGADEALLLRLPGADFRADAVVLALGSPRNPADWAPAVLRGAAGFVPDPWAYGALEKVRPARSVLLVGTGLTMVDVALTLAGPGRQVLAVSRSGRLPEPHAARPVPPLPAPPVPDGPLRLPDVRRLVLGQLRAAVRAHGDWRPGLDSLRPVTRDLWQRLPEADRAEFLRRDRRWWDTHRHRMPSDSAEQLASVRARGWVTVHAGCVADVRVVGPRLRVELADGRAVVVDAVVDCTGRGTSAARSGDGLLADLLADGKARPGPLGIGLDVGPDGLLLDAQGRPDPRVVVVGAARQGAEWESTAVPEIRAQAAAAARCIRAAVGRQLAGAASQ</sequence>
<dbReference type="PANTHER" id="PTHR40254:SF1">
    <property type="entry name" value="BLR0577 PROTEIN"/>
    <property type="match status" value="1"/>
</dbReference>
<feature type="region of interest" description="Disordered" evidence="1">
    <location>
        <begin position="226"/>
        <end position="246"/>
    </location>
</feature>
<dbReference type="SUPFAM" id="SSF51905">
    <property type="entry name" value="FAD/NAD(P)-binding domain"/>
    <property type="match status" value="1"/>
</dbReference>
<reference evidence="3 4" key="1">
    <citation type="submission" date="2020-03" db="EMBL/GenBank/DDBJ databases">
        <title>Two novel Motilibacter sp.</title>
        <authorList>
            <person name="Liu S."/>
        </authorList>
    </citation>
    <scope>NUCLEOTIDE SEQUENCE [LARGE SCALE GENOMIC DNA]</scope>
    <source>
        <strain evidence="3 4">E257</strain>
    </source>
</reference>
<accession>A0ABX0GS86</accession>
<evidence type="ECO:0000313" key="3">
    <source>
        <dbReference type="EMBL" id="NHC12630.1"/>
    </source>
</evidence>
<proteinExistence type="predicted"/>
<dbReference type="PANTHER" id="PTHR40254">
    <property type="entry name" value="BLR0577 PROTEIN"/>
    <property type="match status" value="1"/>
</dbReference>
<dbReference type="InterPro" id="IPR036188">
    <property type="entry name" value="FAD/NAD-bd_sf"/>
</dbReference>
<keyword evidence="4" id="KW-1185">Reference proteome</keyword>
<name>A0ABX0GS86_9ACTN</name>
<dbReference type="Proteomes" id="UP000800981">
    <property type="component" value="Unassembled WGS sequence"/>
</dbReference>
<dbReference type="Pfam" id="PF13454">
    <property type="entry name" value="NAD_binding_9"/>
    <property type="match status" value="1"/>
</dbReference>
<gene>
    <name evidence="3" type="ORF">G9H71_02390</name>
</gene>
<feature type="domain" description="FAD-dependent urate hydroxylase HpyO/Asp monooxygenase CreE-like FAD/NAD(P)-binding" evidence="2">
    <location>
        <begin position="10"/>
        <end position="157"/>
    </location>
</feature>
<dbReference type="InterPro" id="IPR038732">
    <property type="entry name" value="HpyO/CreE_NAD-binding"/>
</dbReference>
<comment type="caution">
    <text evidence="3">The sequence shown here is derived from an EMBL/GenBank/DDBJ whole genome shotgun (WGS) entry which is preliminary data.</text>
</comment>
<dbReference type="InterPro" id="IPR052189">
    <property type="entry name" value="L-asp_N-monooxygenase_NS-form"/>
</dbReference>
<dbReference type="Gene3D" id="3.50.50.60">
    <property type="entry name" value="FAD/NAD(P)-binding domain"/>
    <property type="match status" value="1"/>
</dbReference>
<organism evidence="3 4">
    <name type="scientific">Motilibacter deserti</name>
    <dbReference type="NCBI Taxonomy" id="2714956"/>
    <lineage>
        <taxon>Bacteria</taxon>
        <taxon>Bacillati</taxon>
        <taxon>Actinomycetota</taxon>
        <taxon>Actinomycetes</taxon>
        <taxon>Motilibacterales</taxon>
        <taxon>Motilibacteraceae</taxon>
        <taxon>Motilibacter</taxon>
    </lineage>
</organism>